<feature type="domain" description="Major facilitator superfamily (MFS) profile" evidence="9">
    <location>
        <begin position="1"/>
        <end position="394"/>
    </location>
</feature>
<evidence type="ECO:0000256" key="4">
    <source>
        <dbReference type="ARBA" id="ARBA00022475"/>
    </source>
</evidence>
<dbReference type="Gene3D" id="1.20.1720.10">
    <property type="entry name" value="Multidrug resistance protein D"/>
    <property type="match status" value="1"/>
</dbReference>
<dbReference type="EMBL" id="CP000109">
    <property type="protein sequence ID" value="ABB41472.1"/>
    <property type="molecule type" value="Genomic_DNA"/>
</dbReference>
<feature type="transmembrane region" description="Helical" evidence="8">
    <location>
        <begin position="282"/>
        <end position="301"/>
    </location>
</feature>
<dbReference type="KEGG" id="tcx:Tcr_0876"/>
<accession>Q31HA1</accession>
<feature type="transmembrane region" description="Helical" evidence="8">
    <location>
        <begin position="42"/>
        <end position="63"/>
    </location>
</feature>
<feature type="transmembrane region" description="Helical" evidence="8">
    <location>
        <begin position="12"/>
        <end position="30"/>
    </location>
</feature>
<feature type="transmembrane region" description="Helical" evidence="8">
    <location>
        <begin position="254"/>
        <end position="270"/>
    </location>
</feature>
<protein>
    <recommendedName>
        <fullName evidence="8">Bcr/CflA family efflux transporter</fullName>
    </recommendedName>
</protein>
<dbReference type="SUPFAM" id="SSF103473">
    <property type="entry name" value="MFS general substrate transporter"/>
    <property type="match status" value="1"/>
</dbReference>
<evidence type="ECO:0000256" key="2">
    <source>
        <dbReference type="ARBA" id="ARBA00006236"/>
    </source>
</evidence>
<dbReference type="InterPro" id="IPR036259">
    <property type="entry name" value="MFS_trans_sf"/>
</dbReference>
<feature type="transmembrane region" description="Helical" evidence="8">
    <location>
        <begin position="216"/>
        <end position="234"/>
    </location>
</feature>
<evidence type="ECO:0000256" key="6">
    <source>
        <dbReference type="ARBA" id="ARBA00022989"/>
    </source>
</evidence>
<evidence type="ECO:0000256" key="3">
    <source>
        <dbReference type="ARBA" id="ARBA00022448"/>
    </source>
</evidence>
<name>Q31HA1_HYDCU</name>
<feature type="transmembrane region" description="Helical" evidence="8">
    <location>
        <begin position="161"/>
        <end position="179"/>
    </location>
</feature>
<evidence type="ECO:0000259" key="9">
    <source>
        <dbReference type="PROSITE" id="PS50850"/>
    </source>
</evidence>
<keyword evidence="8" id="KW-0997">Cell inner membrane</keyword>
<dbReference type="PROSITE" id="PS50850">
    <property type="entry name" value="MFS"/>
    <property type="match status" value="1"/>
</dbReference>
<dbReference type="eggNOG" id="COG2814">
    <property type="taxonomic scope" value="Bacteria"/>
</dbReference>
<sequence>MPTLSAKQLAPRLGALVALTPFAVDTYLPAIPEMATDLSSTVNHVSLTVPLFLIGFALGQLIGGPLSDRYGRKRIALLGLLIFFVSSLLIMFSIQIEQLYIMRVLQAVGGGFATVVSAAIVRDLYSGKESARVFSMIALVMLIAPLVAPGVGAFIVNLSGWHQVFAFLAFYAVLLSFLVKKGLPETVTIERKQKMRSQPWYQFALNYRQVITHWQGLGFLIAQGFASSVLFVYITESPFIYMEKFAIDSASFPFYFGIVVLGVMFFNRMNLGLLKRFEPRQIVFYALLAQVILSFSLWGYILLATESVYVVLVFQFFILGLLGAITPNVQSCYMDYFPDFSGTANALMGTSIFAFGGMMGLVMGGLHNGSLERVVEFILLLSSLSWLVLVKLAKVRLSKLHTSAS</sequence>
<feature type="transmembrane region" description="Helical" evidence="8">
    <location>
        <begin position="374"/>
        <end position="393"/>
    </location>
</feature>
<keyword evidence="6 8" id="KW-1133">Transmembrane helix</keyword>
<feature type="transmembrane region" description="Helical" evidence="8">
    <location>
        <begin position="75"/>
        <end position="94"/>
    </location>
</feature>
<evidence type="ECO:0000256" key="1">
    <source>
        <dbReference type="ARBA" id="ARBA00004651"/>
    </source>
</evidence>
<feature type="transmembrane region" description="Helical" evidence="8">
    <location>
        <begin position="307"/>
        <end position="325"/>
    </location>
</feature>
<dbReference type="GO" id="GO:0005886">
    <property type="term" value="C:plasma membrane"/>
    <property type="evidence" value="ECO:0007669"/>
    <property type="project" value="UniProtKB-SubCell"/>
</dbReference>
<keyword evidence="4" id="KW-1003">Cell membrane</keyword>
<dbReference type="GO" id="GO:1990961">
    <property type="term" value="P:xenobiotic detoxification by transmembrane export across the plasma membrane"/>
    <property type="evidence" value="ECO:0007669"/>
    <property type="project" value="InterPro"/>
</dbReference>
<dbReference type="OrthoDB" id="5670831at2"/>
<reference evidence="10" key="1">
    <citation type="submission" date="2006-07" db="EMBL/GenBank/DDBJ databases">
        <title>Complete sequence of Thiomicrospira crunogena XCL-2.</title>
        <authorList>
            <consortium name="US DOE Joint Genome Institute"/>
            <person name="Copeland A."/>
            <person name="Lucas S."/>
            <person name="Lapidus A."/>
            <person name="Barry K."/>
            <person name="Detter J.C."/>
            <person name="Glavina del Rio T."/>
            <person name="Hammon N."/>
            <person name="Israni S."/>
            <person name="Dalin E."/>
            <person name="Tice H."/>
            <person name="Pitluck S."/>
            <person name="Chain P."/>
            <person name="Malfatti S."/>
            <person name="Shin M."/>
            <person name="Vergez L."/>
            <person name="Schmutz J."/>
            <person name="Larimer F."/>
            <person name="Land M."/>
            <person name="Hauser L."/>
            <person name="Kyrpides N."/>
            <person name="Lykidis A."/>
            <person name="Scott K.M."/>
            <person name="Sievert S."/>
            <person name="Kerfeld C."/>
            <person name="Freyermuth S."/>
            <person name="Dobrinski K."/>
            <person name="Boller A."/>
            <person name="Fitzpatrick K."/>
            <person name="Thoma P."/>
            <person name="Moore J."/>
            <person name="Richardson P."/>
        </authorList>
    </citation>
    <scope>NUCLEOTIDE SEQUENCE</scope>
    <source>
        <strain evidence="10">XCL-2</strain>
    </source>
</reference>
<feature type="transmembrane region" description="Helical" evidence="8">
    <location>
        <begin position="133"/>
        <end position="155"/>
    </location>
</feature>
<gene>
    <name evidence="10" type="ordered locus">Tcr_0876</name>
</gene>
<proteinExistence type="inferred from homology"/>
<evidence type="ECO:0000313" key="10">
    <source>
        <dbReference type="EMBL" id="ABB41472.1"/>
    </source>
</evidence>
<evidence type="ECO:0000256" key="7">
    <source>
        <dbReference type="ARBA" id="ARBA00023136"/>
    </source>
</evidence>
<organism evidence="10">
    <name type="scientific">Hydrogenovibrio crunogenus (strain DSM 25203 / XCL-2)</name>
    <name type="common">Thiomicrospira crunogena</name>
    <dbReference type="NCBI Taxonomy" id="317025"/>
    <lineage>
        <taxon>Bacteria</taxon>
        <taxon>Pseudomonadati</taxon>
        <taxon>Pseudomonadota</taxon>
        <taxon>Gammaproteobacteria</taxon>
        <taxon>Thiotrichales</taxon>
        <taxon>Piscirickettsiaceae</taxon>
        <taxon>Hydrogenovibrio</taxon>
    </lineage>
</organism>
<dbReference type="AlphaFoldDB" id="Q31HA1"/>
<dbReference type="InterPro" id="IPR020846">
    <property type="entry name" value="MFS_dom"/>
</dbReference>
<keyword evidence="7 8" id="KW-0472">Membrane</keyword>
<feature type="transmembrane region" description="Helical" evidence="8">
    <location>
        <begin position="346"/>
        <end position="368"/>
    </location>
</feature>
<dbReference type="PANTHER" id="PTHR23502">
    <property type="entry name" value="MAJOR FACILITATOR SUPERFAMILY"/>
    <property type="match status" value="1"/>
</dbReference>
<dbReference type="PROSITE" id="PS00216">
    <property type="entry name" value="SUGAR_TRANSPORT_1"/>
    <property type="match status" value="1"/>
</dbReference>
<dbReference type="InterPro" id="IPR005829">
    <property type="entry name" value="Sugar_transporter_CS"/>
</dbReference>
<comment type="similarity">
    <text evidence="2 8">Belongs to the major facilitator superfamily. Bcr/CmlA family.</text>
</comment>
<dbReference type="HOGENOM" id="CLU_001265_47_0_6"/>
<dbReference type="InterPro" id="IPR011701">
    <property type="entry name" value="MFS"/>
</dbReference>
<dbReference type="Pfam" id="PF07690">
    <property type="entry name" value="MFS_1"/>
    <property type="match status" value="1"/>
</dbReference>
<dbReference type="CDD" id="cd17320">
    <property type="entry name" value="MFS_MdfA_MDR_like"/>
    <property type="match status" value="1"/>
</dbReference>
<keyword evidence="3 8" id="KW-0813">Transport</keyword>
<evidence type="ECO:0000256" key="5">
    <source>
        <dbReference type="ARBA" id="ARBA00022692"/>
    </source>
</evidence>
<evidence type="ECO:0000256" key="8">
    <source>
        <dbReference type="RuleBase" id="RU365088"/>
    </source>
</evidence>
<comment type="subcellular location">
    <subcellularLocation>
        <location evidence="8">Cell inner membrane</location>
        <topology evidence="8">Multi-pass membrane protein</topology>
    </subcellularLocation>
    <subcellularLocation>
        <location evidence="1">Cell membrane</location>
        <topology evidence="1">Multi-pass membrane protein</topology>
    </subcellularLocation>
</comment>
<dbReference type="PANTHER" id="PTHR23502:SF132">
    <property type="entry name" value="POLYAMINE TRANSPORTER 2-RELATED"/>
    <property type="match status" value="1"/>
</dbReference>
<dbReference type="GO" id="GO:0042910">
    <property type="term" value="F:xenobiotic transmembrane transporter activity"/>
    <property type="evidence" value="ECO:0007669"/>
    <property type="project" value="InterPro"/>
</dbReference>
<dbReference type="InterPro" id="IPR004812">
    <property type="entry name" value="Efflux_drug-R_Bcr/CmlA"/>
</dbReference>
<feature type="transmembrane region" description="Helical" evidence="8">
    <location>
        <begin position="100"/>
        <end position="121"/>
    </location>
</feature>
<dbReference type="STRING" id="317025.Tcr_0876"/>
<dbReference type="NCBIfam" id="TIGR00710">
    <property type="entry name" value="efflux_Bcr_CflA"/>
    <property type="match status" value="1"/>
</dbReference>
<keyword evidence="5 8" id="KW-0812">Transmembrane</keyword>